<name>A0A023C0R5_9FLAO</name>
<dbReference type="Proteomes" id="UP000023541">
    <property type="component" value="Unassembled WGS sequence"/>
</dbReference>
<proteinExistence type="predicted"/>
<comment type="caution">
    <text evidence="1">The sequence shown here is derived from an EMBL/GenBank/DDBJ whole genome shotgun (WGS) entry which is preliminary data.</text>
</comment>
<gene>
    <name evidence="1" type="ORF">ATO12_03695</name>
</gene>
<accession>A0A023C0R5</accession>
<dbReference type="RefSeq" id="WP_034238713.1">
    <property type="nucleotide sequence ID" value="NZ_AQRA01000001.1"/>
</dbReference>
<evidence type="ECO:0000313" key="2">
    <source>
        <dbReference type="Proteomes" id="UP000023541"/>
    </source>
</evidence>
<evidence type="ECO:0000313" key="1">
    <source>
        <dbReference type="EMBL" id="EZH75906.1"/>
    </source>
</evidence>
<reference evidence="1 2" key="1">
    <citation type="submission" date="2014-04" db="EMBL/GenBank/DDBJ databases">
        <title>Aquimarina sp. 22II-S11-z7 Genome Sequencing.</title>
        <authorList>
            <person name="Lai Q."/>
        </authorList>
    </citation>
    <scope>NUCLEOTIDE SEQUENCE [LARGE SCALE GENOMIC DNA]</scope>
    <source>
        <strain evidence="1 2">22II-S11-z7</strain>
    </source>
</reference>
<dbReference type="STRING" id="1317122.ATO12_03695"/>
<dbReference type="OrthoDB" id="795567at2"/>
<keyword evidence="2" id="KW-1185">Reference proteome</keyword>
<protein>
    <submittedName>
        <fullName evidence="1">Uncharacterized protein</fullName>
    </submittedName>
</protein>
<dbReference type="AlphaFoldDB" id="A0A023C0R5"/>
<sequence length="147" mass="17728">MDDKRERFINWIGVSLSLPEDRLTEIFYFDKKTNLFFTIHVADYFMLNEDFEVDEAVTTSYNKKTEDEIVTWIKRIENEDKQIIRVPQKGLTDKTLKRIEAKNFLNGLSIEMDELQIWEIEESTSVKIDLTKEQQNSPDKKWWELWK</sequence>
<dbReference type="eggNOG" id="ENOG50344MY">
    <property type="taxonomic scope" value="Bacteria"/>
</dbReference>
<organism evidence="1 2">
    <name type="scientific">Aquimarina atlantica</name>
    <dbReference type="NCBI Taxonomy" id="1317122"/>
    <lineage>
        <taxon>Bacteria</taxon>
        <taxon>Pseudomonadati</taxon>
        <taxon>Bacteroidota</taxon>
        <taxon>Flavobacteriia</taxon>
        <taxon>Flavobacteriales</taxon>
        <taxon>Flavobacteriaceae</taxon>
        <taxon>Aquimarina</taxon>
    </lineage>
</organism>
<dbReference type="EMBL" id="AQRA01000001">
    <property type="protein sequence ID" value="EZH75906.1"/>
    <property type="molecule type" value="Genomic_DNA"/>
</dbReference>